<gene>
    <name evidence="1" type="ORF">K1T71_009005</name>
</gene>
<proteinExistence type="predicted"/>
<organism evidence="1 2">
    <name type="scientific">Dendrolimus kikuchii</name>
    <dbReference type="NCBI Taxonomy" id="765133"/>
    <lineage>
        <taxon>Eukaryota</taxon>
        <taxon>Metazoa</taxon>
        <taxon>Ecdysozoa</taxon>
        <taxon>Arthropoda</taxon>
        <taxon>Hexapoda</taxon>
        <taxon>Insecta</taxon>
        <taxon>Pterygota</taxon>
        <taxon>Neoptera</taxon>
        <taxon>Endopterygota</taxon>
        <taxon>Lepidoptera</taxon>
        <taxon>Glossata</taxon>
        <taxon>Ditrysia</taxon>
        <taxon>Bombycoidea</taxon>
        <taxon>Lasiocampidae</taxon>
        <taxon>Dendrolimus</taxon>
    </lineage>
</organism>
<sequence length="673" mass="76097">MNLGDPDLELYDPTPNIYALFINFDKEFFWSKLASRAVVRWSKRMYSCAGICSYEGRGGLCDIGLSEPLLKLRPRKDLIETLLHEMIHAYLFVTCRDQDRDGHGPNFQSHMHRINKSAGLNISIYHDFHDEVKLYQTHWWRCNGPCQHQRPRFGIVRRTNNRAPGKSDWWWSSHQKLCGGMFIKIKEPENFGKKSAAKISKATSDITKFITNENNTGNKATKSVLKDSNNVRTLSDIKTKSSGPSTVVVTKNNVLFNPQVVKKDKPGCSHNNIGQFLTNRKRSASVDVTEQVRNIWANKQLPLTPPVKGKGIMQGTANNSKNKQNIKVVTHPEEPKHKILKIDELFMTNAKSILKDAYGKDYDLKLSGNNKILVTEVKTPTTSCNITNGVWNQSTTIRKTETSSKNLVDCPVCLAKVDSDIINRHLDECLNKEVIEKLNKESIPVASPANNVINSSMKPKQNMWQDVPKFNINNNDIKLEIPESIDLSFRDDLLGKNHNAPFPKTRHTINTLDTDMGKHAKILTDLLQPECSKNLDTAFIHIPNETHFTVKKDVNKIKTHKDAPIKDEKAVIEQNLKIKEEKLKTGIACPCCGKQINVSIDQHLEECLTFFSNNNTVPNEGANVIDTIVLDADDDEFDETLTLNATGTKFPCPCCLKMIEEADMNNHLDVCLR</sequence>
<evidence type="ECO:0000313" key="2">
    <source>
        <dbReference type="Proteomes" id="UP000824533"/>
    </source>
</evidence>
<reference evidence="1 2" key="1">
    <citation type="journal article" date="2021" name="Front. Genet.">
        <title>Chromosome-Level Genome Assembly Reveals Significant Gene Expansion in the Toll and IMD Signaling Pathways of Dendrolimus kikuchii.</title>
        <authorList>
            <person name="Zhou J."/>
            <person name="Wu P."/>
            <person name="Xiong Z."/>
            <person name="Liu N."/>
            <person name="Zhao N."/>
            <person name="Ji M."/>
            <person name="Qiu Y."/>
            <person name="Yang B."/>
        </authorList>
    </citation>
    <scope>NUCLEOTIDE SEQUENCE [LARGE SCALE GENOMIC DNA]</scope>
    <source>
        <strain evidence="1">Ann1</strain>
    </source>
</reference>
<keyword evidence="2" id="KW-1185">Reference proteome</keyword>
<evidence type="ECO:0000313" key="1">
    <source>
        <dbReference type="EMBL" id="KAJ0175846.1"/>
    </source>
</evidence>
<dbReference type="Proteomes" id="UP000824533">
    <property type="component" value="Linkage Group LG15"/>
</dbReference>
<accession>A0ACC1CVU2</accession>
<dbReference type="EMBL" id="CM034401">
    <property type="protein sequence ID" value="KAJ0175846.1"/>
    <property type="molecule type" value="Genomic_DNA"/>
</dbReference>
<name>A0ACC1CVU2_9NEOP</name>
<comment type="caution">
    <text evidence="1">The sequence shown here is derived from an EMBL/GenBank/DDBJ whole genome shotgun (WGS) entry which is preliminary data.</text>
</comment>
<protein>
    <submittedName>
        <fullName evidence="1">Uncharacterized protein</fullName>
    </submittedName>
</protein>